<dbReference type="EMBL" id="BQNB010015716">
    <property type="protein sequence ID" value="GJT43290.1"/>
    <property type="molecule type" value="Genomic_DNA"/>
</dbReference>
<gene>
    <name evidence="2" type="ORF">Tco_0952005</name>
</gene>
<dbReference type="Proteomes" id="UP001151760">
    <property type="component" value="Unassembled WGS sequence"/>
</dbReference>
<accession>A0ABQ5DVV8</accession>
<reference evidence="2" key="2">
    <citation type="submission" date="2022-01" db="EMBL/GenBank/DDBJ databases">
        <authorList>
            <person name="Yamashiro T."/>
            <person name="Shiraishi A."/>
            <person name="Satake H."/>
            <person name="Nakayama K."/>
        </authorList>
    </citation>
    <scope>NUCLEOTIDE SEQUENCE</scope>
</reference>
<reference evidence="2" key="1">
    <citation type="journal article" date="2022" name="Int. J. Mol. Sci.">
        <title>Draft Genome of Tanacetum Coccineum: Genomic Comparison of Closely Related Tanacetum-Family Plants.</title>
        <authorList>
            <person name="Yamashiro T."/>
            <person name="Shiraishi A."/>
            <person name="Nakayama K."/>
            <person name="Satake H."/>
        </authorList>
    </citation>
    <scope>NUCLEOTIDE SEQUENCE</scope>
</reference>
<evidence type="ECO:0000313" key="2">
    <source>
        <dbReference type="EMBL" id="GJT43290.1"/>
    </source>
</evidence>
<keyword evidence="1" id="KW-0812">Transmembrane</keyword>
<evidence type="ECO:0000256" key="1">
    <source>
        <dbReference type="SAM" id="Phobius"/>
    </source>
</evidence>
<evidence type="ECO:0000313" key="3">
    <source>
        <dbReference type="Proteomes" id="UP001151760"/>
    </source>
</evidence>
<name>A0ABQ5DVV8_9ASTR</name>
<organism evidence="2 3">
    <name type="scientific">Tanacetum coccineum</name>
    <dbReference type="NCBI Taxonomy" id="301880"/>
    <lineage>
        <taxon>Eukaryota</taxon>
        <taxon>Viridiplantae</taxon>
        <taxon>Streptophyta</taxon>
        <taxon>Embryophyta</taxon>
        <taxon>Tracheophyta</taxon>
        <taxon>Spermatophyta</taxon>
        <taxon>Magnoliopsida</taxon>
        <taxon>eudicotyledons</taxon>
        <taxon>Gunneridae</taxon>
        <taxon>Pentapetalae</taxon>
        <taxon>asterids</taxon>
        <taxon>campanulids</taxon>
        <taxon>Asterales</taxon>
        <taxon>Asteraceae</taxon>
        <taxon>Asteroideae</taxon>
        <taxon>Anthemideae</taxon>
        <taxon>Anthemidinae</taxon>
        <taxon>Tanacetum</taxon>
    </lineage>
</organism>
<comment type="caution">
    <text evidence="2">The sequence shown here is derived from an EMBL/GenBank/DDBJ whole genome shotgun (WGS) entry which is preliminary data.</text>
</comment>
<keyword evidence="1" id="KW-0472">Membrane</keyword>
<proteinExistence type="predicted"/>
<protein>
    <submittedName>
        <fullName evidence="2">Uncharacterized protein</fullName>
    </submittedName>
</protein>
<keyword evidence="1" id="KW-1133">Transmembrane helix</keyword>
<keyword evidence="3" id="KW-1185">Reference proteome</keyword>
<feature type="transmembrane region" description="Helical" evidence="1">
    <location>
        <begin position="81"/>
        <end position="109"/>
    </location>
</feature>
<feature type="transmembrane region" description="Helical" evidence="1">
    <location>
        <begin position="47"/>
        <end position="69"/>
    </location>
</feature>
<sequence length="220" mass="24064">MGGIFSLEARDLDTEILSAPESNNTLARCWFRRNIPAWQVTVTGSRLLPVSAFLTQGMVSSISIIFSWGGSISPEGFLSFVLLWLVIIVAVVGVSVMVVVVIIVAVVVVESSSVVGQKNSTKIELLQLKLLSERLFLSTDWGDGLGISSEDLVTRLVIHECEANAYLGQKEVEESHDWLWPCFLGTGVSRGYSPEKGGGKAPQYRKLDWMGEGHHSVNNQ</sequence>